<dbReference type="Proteomes" id="UP001177021">
    <property type="component" value="Unassembled WGS sequence"/>
</dbReference>
<evidence type="ECO:0000313" key="1">
    <source>
        <dbReference type="EMBL" id="CAJ2634299.1"/>
    </source>
</evidence>
<sequence>MQIEITKPPEPEPWSWQGRNGHDIEMYLTSTKSNITLASHSICINNKQLILFFHSSFIAHHLFAILPHTQNKNNNKSKKRKQNSSFL</sequence>
<comment type="caution">
    <text evidence="1">The sequence shown here is derived from an EMBL/GenBank/DDBJ whole genome shotgun (WGS) entry which is preliminary data.</text>
</comment>
<keyword evidence="2" id="KW-1185">Reference proteome</keyword>
<reference evidence="1" key="1">
    <citation type="submission" date="2023-10" db="EMBL/GenBank/DDBJ databases">
        <authorList>
            <person name="Rodriguez Cubillos JULIANA M."/>
            <person name="De Vega J."/>
        </authorList>
    </citation>
    <scope>NUCLEOTIDE SEQUENCE</scope>
</reference>
<accession>A0ACB0IQV0</accession>
<protein>
    <submittedName>
        <fullName evidence="1">Uncharacterized protein</fullName>
    </submittedName>
</protein>
<name>A0ACB0IQV0_TRIPR</name>
<gene>
    <name evidence="1" type="ORF">MILVUS5_LOCUS5246</name>
</gene>
<dbReference type="EMBL" id="CASHSV030000002">
    <property type="protein sequence ID" value="CAJ2634299.1"/>
    <property type="molecule type" value="Genomic_DNA"/>
</dbReference>
<evidence type="ECO:0000313" key="2">
    <source>
        <dbReference type="Proteomes" id="UP001177021"/>
    </source>
</evidence>
<organism evidence="1 2">
    <name type="scientific">Trifolium pratense</name>
    <name type="common">Red clover</name>
    <dbReference type="NCBI Taxonomy" id="57577"/>
    <lineage>
        <taxon>Eukaryota</taxon>
        <taxon>Viridiplantae</taxon>
        <taxon>Streptophyta</taxon>
        <taxon>Embryophyta</taxon>
        <taxon>Tracheophyta</taxon>
        <taxon>Spermatophyta</taxon>
        <taxon>Magnoliopsida</taxon>
        <taxon>eudicotyledons</taxon>
        <taxon>Gunneridae</taxon>
        <taxon>Pentapetalae</taxon>
        <taxon>rosids</taxon>
        <taxon>fabids</taxon>
        <taxon>Fabales</taxon>
        <taxon>Fabaceae</taxon>
        <taxon>Papilionoideae</taxon>
        <taxon>50 kb inversion clade</taxon>
        <taxon>NPAAA clade</taxon>
        <taxon>Hologalegina</taxon>
        <taxon>IRL clade</taxon>
        <taxon>Trifolieae</taxon>
        <taxon>Trifolium</taxon>
    </lineage>
</organism>
<proteinExistence type="predicted"/>